<evidence type="ECO:0000313" key="3">
    <source>
        <dbReference type="Proteomes" id="UP000002200"/>
    </source>
</evidence>
<name>Q83FG1_TROWT</name>
<proteinExistence type="predicted"/>
<dbReference type="EMBL" id="AE014184">
    <property type="protein sequence ID" value="AAO44876.1"/>
    <property type="molecule type" value="Genomic_DNA"/>
</dbReference>
<keyword evidence="1" id="KW-0812">Transmembrane</keyword>
<protein>
    <recommendedName>
        <fullName evidence="4">DUF4190 domain-containing protein</fullName>
    </recommendedName>
</protein>
<feature type="transmembrane region" description="Helical" evidence="1">
    <location>
        <begin position="58"/>
        <end position="81"/>
    </location>
</feature>
<gene>
    <name evidence="2" type="ordered locus">TWT_779</name>
</gene>
<sequence>MYMSGYENKGGNPLGTAGFVLSIIGFLLWPLLIIGLVLSIIGLVKAKNEGLPKSLSKAGLIIAIIGVLLYIASLVLFMSFLPTEPY</sequence>
<dbReference type="KEGG" id="twh:TWT_779"/>
<keyword evidence="1" id="KW-1133">Transmembrane helix</keyword>
<keyword evidence="3" id="KW-1185">Reference proteome</keyword>
<dbReference type="AlphaFoldDB" id="Q83FG1"/>
<organism evidence="2 3">
    <name type="scientific">Tropheryma whipplei (strain Twist)</name>
    <name type="common">Whipple's bacillus</name>
    <dbReference type="NCBI Taxonomy" id="203267"/>
    <lineage>
        <taxon>Bacteria</taxon>
        <taxon>Bacillati</taxon>
        <taxon>Actinomycetota</taxon>
        <taxon>Actinomycetes</taxon>
        <taxon>Micrococcales</taxon>
        <taxon>Tropherymataceae</taxon>
        <taxon>Tropheryma</taxon>
    </lineage>
</organism>
<accession>Q83FG1</accession>
<keyword evidence="1" id="KW-0472">Membrane</keyword>
<reference evidence="2 3" key="1">
    <citation type="journal article" date="2003" name="Genome Res.">
        <title>Tropheryma whipplei twist: a human pathogenic Actinobacteria with a reduced genome.</title>
        <authorList>
            <person name="Raoult D."/>
            <person name="Ogata H."/>
            <person name="Audic S."/>
            <person name="Robert C."/>
            <person name="Suhre K."/>
            <person name="Drancourt M."/>
            <person name="Claverie J.-M."/>
        </authorList>
    </citation>
    <scope>NUCLEOTIDE SEQUENCE [LARGE SCALE GENOMIC DNA]</scope>
    <source>
        <strain evidence="2 3">Twist</strain>
    </source>
</reference>
<evidence type="ECO:0000256" key="1">
    <source>
        <dbReference type="SAM" id="Phobius"/>
    </source>
</evidence>
<dbReference type="HOGENOM" id="CLU_2496957_0_0_11"/>
<dbReference type="Proteomes" id="UP000002200">
    <property type="component" value="Chromosome"/>
</dbReference>
<dbReference type="STRING" id="203267.TWT_779"/>
<evidence type="ECO:0008006" key="4">
    <source>
        <dbReference type="Google" id="ProtNLM"/>
    </source>
</evidence>
<evidence type="ECO:0000313" key="2">
    <source>
        <dbReference type="EMBL" id="AAO44876.1"/>
    </source>
</evidence>
<feature type="transmembrane region" description="Helical" evidence="1">
    <location>
        <begin position="20"/>
        <end position="46"/>
    </location>
</feature>